<evidence type="ECO:0000313" key="3">
    <source>
        <dbReference type="Proteomes" id="UP000233556"/>
    </source>
</evidence>
<accession>A0A2I0TGJ4</accession>
<evidence type="ECO:0000313" key="2">
    <source>
        <dbReference type="EMBL" id="PKU32919.1"/>
    </source>
</evidence>
<organism evidence="2 3">
    <name type="scientific">Limosa lapponica baueri</name>
    <dbReference type="NCBI Taxonomy" id="1758121"/>
    <lineage>
        <taxon>Eukaryota</taxon>
        <taxon>Metazoa</taxon>
        <taxon>Chordata</taxon>
        <taxon>Craniata</taxon>
        <taxon>Vertebrata</taxon>
        <taxon>Euteleostomi</taxon>
        <taxon>Archelosauria</taxon>
        <taxon>Archosauria</taxon>
        <taxon>Dinosauria</taxon>
        <taxon>Saurischia</taxon>
        <taxon>Theropoda</taxon>
        <taxon>Coelurosauria</taxon>
        <taxon>Aves</taxon>
        <taxon>Neognathae</taxon>
        <taxon>Neoaves</taxon>
        <taxon>Charadriiformes</taxon>
        <taxon>Scolopacidae</taxon>
        <taxon>Limosa</taxon>
    </lineage>
</organism>
<feature type="region of interest" description="Disordered" evidence="1">
    <location>
        <begin position="1"/>
        <end position="20"/>
    </location>
</feature>
<gene>
    <name evidence="2" type="ORF">llap_16777</name>
</gene>
<sequence>MSGKTIMRMKNHENGFHENEKFNQASAKSCTWDMAIPSTNTDSAFAHSMQEEEQQLYLFCCPVSHLSDTEAPSAPTAKETASPEGNVQ</sequence>
<reference evidence="3" key="2">
    <citation type="submission" date="2017-12" db="EMBL/GenBank/DDBJ databases">
        <title>Genome sequence of the Bar-tailed Godwit (Limosa lapponica baueri).</title>
        <authorList>
            <person name="Lima N.C.B."/>
            <person name="Parody-Merino A.M."/>
            <person name="Battley P.F."/>
            <person name="Fidler A.E."/>
            <person name="Prosdocimi F."/>
        </authorList>
    </citation>
    <scope>NUCLEOTIDE SEQUENCE [LARGE SCALE GENOMIC DNA]</scope>
</reference>
<dbReference type="AlphaFoldDB" id="A0A2I0TGJ4"/>
<feature type="compositionally biased region" description="Basic and acidic residues" evidence="1">
    <location>
        <begin position="10"/>
        <end position="20"/>
    </location>
</feature>
<reference evidence="3" key="1">
    <citation type="submission" date="2017-11" db="EMBL/GenBank/DDBJ databases">
        <authorList>
            <person name="Lima N.C."/>
            <person name="Parody-Merino A.M."/>
            <person name="Battley P.F."/>
            <person name="Fidler A.E."/>
            <person name="Prosdocimi F."/>
        </authorList>
    </citation>
    <scope>NUCLEOTIDE SEQUENCE [LARGE SCALE GENOMIC DNA]</scope>
</reference>
<dbReference type="EMBL" id="KZ510695">
    <property type="protein sequence ID" value="PKU32919.1"/>
    <property type="molecule type" value="Genomic_DNA"/>
</dbReference>
<dbReference type="Proteomes" id="UP000233556">
    <property type="component" value="Unassembled WGS sequence"/>
</dbReference>
<protein>
    <submittedName>
        <fullName evidence="2">Uncharacterized protein</fullName>
    </submittedName>
</protein>
<name>A0A2I0TGJ4_LIMLA</name>
<keyword evidence="3" id="KW-1185">Reference proteome</keyword>
<feature type="region of interest" description="Disordered" evidence="1">
    <location>
        <begin position="69"/>
        <end position="88"/>
    </location>
</feature>
<evidence type="ECO:0000256" key="1">
    <source>
        <dbReference type="SAM" id="MobiDB-lite"/>
    </source>
</evidence>
<proteinExistence type="predicted"/>